<dbReference type="CDD" id="cd05233">
    <property type="entry name" value="SDR_c"/>
    <property type="match status" value="1"/>
</dbReference>
<evidence type="ECO:0000256" key="3">
    <source>
        <dbReference type="ARBA" id="ARBA00023002"/>
    </source>
</evidence>
<name>A0A2S6NHN0_RHOGL</name>
<dbReference type="EMBL" id="NHRY01000129">
    <property type="protein sequence ID" value="PPQ34110.1"/>
    <property type="molecule type" value="Genomic_DNA"/>
</dbReference>
<dbReference type="FunFam" id="3.40.50.720:FF:000084">
    <property type="entry name" value="Short-chain dehydrogenase reductase"/>
    <property type="match status" value="1"/>
</dbReference>
<dbReference type="PANTHER" id="PTHR43391">
    <property type="entry name" value="RETINOL DEHYDROGENASE-RELATED"/>
    <property type="match status" value="1"/>
</dbReference>
<organism evidence="5 6">
    <name type="scientific">Rhodopila globiformis</name>
    <name type="common">Rhodopseudomonas globiformis</name>
    <dbReference type="NCBI Taxonomy" id="1071"/>
    <lineage>
        <taxon>Bacteria</taxon>
        <taxon>Pseudomonadati</taxon>
        <taxon>Pseudomonadota</taxon>
        <taxon>Alphaproteobacteria</taxon>
        <taxon>Acetobacterales</taxon>
        <taxon>Acetobacteraceae</taxon>
        <taxon>Rhodopila</taxon>
    </lineage>
</organism>
<comment type="caution">
    <text evidence="5">The sequence shown here is derived from an EMBL/GenBank/DDBJ whole genome shotgun (WGS) entry which is preliminary data.</text>
</comment>
<evidence type="ECO:0000256" key="1">
    <source>
        <dbReference type="ARBA" id="ARBA00006484"/>
    </source>
</evidence>
<sequence>MTSVVPIATWARFPRASGQLRARMARSSPTQEGVPAGMVGVRPSIRRVLPASGRRVTPCGNEPPKRSCASGDTRSGYAVALWWHYLDDLLVVARQRHRCRVGVARVAADGMVRYWRAWQAGDPNHRGSPRMDISGKTAIVTGAASGIGLGIATALAEAGANVVMADIQKDAVEQAAHGLSGTNKRVMPVRIDVTQEQSVVDALTEAERSFGKLHIACNNAGVPMHGTKLVDVPPADWEFVIGVNVWGIIHGIRHFVPAVLKHGEAGHIVNTASVAAFQNRRGTDQGPYSMSKYAALSLSEALEHELEGTNFGVSVLCPGPINTAIARGARNRPDHMGGPKDPAQDAAVLAERLATTGLDPRRVGERVVDAIRTRTFYAFVSAVPADVIKARHRRIEDALNSDWVTHY</sequence>
<dbReference type="AlphaFoldDB" id="A0A2S6NHN0"/>
<reference evidence="5 6" key="1">
    <citation type="journal article" date="2018" name="Arch. Microbiol.">
        <title>New insights into the metabolic potential of the phototrophic purple bacterium Rhodopila globiformis DSM 161(T) from its draft genome sequence and evidence for a vanadium-dependent nitrogenase.</title>
        <authorList>
            <person name="Imhoff J.F."/>
            <person name="Rahn T."/>
            <person name="Kunzel S."/>
            <person name="Neulinger S.C."/>
        </authorList>
    </citation>
    <scope>NUCLEOTIDE SEQUENCE [LARGE SCALE GENOMIC DNA]</scope>
    <source>
        <strain evidence="5 6">DSM 161</strain>
    </source>
</reference>
<evidence type="ECO:0000313" key="6">
    <source>
        <dbReference type="Proteomes" id="UP000239724"/>
    </source>
</evidence>
<dbReference type="GO" id="GO:0016491">
    <property type="term" value="F:oxidoreductase activity"/>
    <property type="evidence" value="ECO:0007669"/>
    <property type="project" value="UniProtKB-KW"/>
</dbReference>
<evidence type="ECO:0008006" key="7">
    <source>
        <dbReference type="Google" id="ProtNLM"/>
    </source>
</evidence>
<dbReference type="InterPro" id="IPR036291">
    <property type="entry name" value="NAD(P)-bd_dom_sf"/>
</dbReference>
<dbReference type="Gene3D" id="3.40.50.720">
    <property type="entry name" value="NAD(P)-binding Rossmann-like Domain"/>
    <property type="match status" value="1"/>
</dbReference>
<gene>
    <name evidence="5" type="ORF">CCS01_12470</name>
</gene>
<evidence type="ECO:0000256" key="2">
    <source>
        <dbReference type="ARBA" id="ARBA00022857"/>
    </source>
</evidence>
<keyword evidence="3" id="KW-0560">Oxidoreductase</keyword>
<keyword evidence="2" id="KW-0521">NADP</keyword>
<dbReference type="PANTHER" id="PTHR43391:SF14">
    <property type="entry name" value="DEHYDROGENASE_REDUCTASE SDR FAMILY PROTEIN 7-LIKE"/>
    <property type="match status" value="1"/>
</dbReference>
<proteinExistence type="inferred from homology"/>
<comment type="similarity">
    <text evidence="1 4">Belongs to the short-chain dehydrogenases/reductases (SDR) family.</text>
</comment>
<dbReference type="Pfam" id="PF00106">
    <property type="entry name" value="adh_short"/>
    <property type="match status" value="1"/>
</dbReference>
<accession>A0A2S6NHN0</accession>
<dbReference type="Proteomes" id="UP000239724">
    <property type="component" value="Unassembled WGS sequence"/>
</dbReference>
<dbReference type="PRINTS" id="PR00080">
    <property type="entry name" value="SDRFAMILY"/>
</dbReference>
<dbReference type="SUPFAM" id="SSF51735">
    <property type="entry name" value="NAD(P)-binding Rossmann-fold domains"/>
    <property type="match status" value="1"/>
</dbReference>
<evidence type="ECO:0000256" key="4">
    <source>
        <dbReference type="RuleBase" id="RU000363"/>
    </source>
</evidence>
<dbReference type="PRINTS" id="PR00081">
    <property type="entry name" value="GDHRDH"/>
</dbReference>
<protein>
    <recommendedName>
        <fullName evidence="7">Short-chain dehydrogenase</fullName>
    </recommendedName>
</protein>
<keyword evidence="6" id="KW-1185">Reference proteome</keyword>
<dbReference type="InterPro" id="IPR002347">
    <property type="entry name" value="SDR_fam"/>
</dbReference>
<evidence type="ECO:0000313" key="5">
    <source>
        <dbReference type="EMBL" id="PPQ34110.1"/>
    </source>
</evidence>